<accession>M7TRI0</accession>
<gene>
    <name evidence="3" type="ORF">BcDW1_7596</name>
</gene>
<dbReference type="GO" id="GO:0005739">
    <property type="term" value="C:mitochondrion"/>
    <property type="evidence" value="ECO:0007669"/>
    <property type="project" value="TreeGrafter"/>
</dbReference>
<dbReference type="PANTHER" id="PTHR32470">
    <property type="entry name" value="ADH DEHYDROGENASE [UBIQUINONE] 1 ALPHA SUBCOMPLEX ASSEMBLY FACTOR 2"/>
    <property type="match status" value="1"/>
</dbReference>
<evidence type="ECO:0000256" key="1">
    <source>
        <dbReference type="ARBA" id="ARBA00007355"/>
    </source>
</evidence>
<dbReference type="GO" id="GO:0032981">
    <property type="term" value="P:mitochondrial respiratory chain complex I assembly"/>
    <property type="evidence" value="ECO:0007669"/>
    <property type="project" value="TreeGrafter"/>
</dbReference>
<dbReference type="Pfam" id="PF05071">
    <property type="entry name" value="NDUFA12"/>
    <property type="match status" value="1"/>
</dbReference>
<evidence type="ECO:0000256" key="2">
    <source>
        <dbReference type="SAM" id="MobiDB-lite"/>
    </source>
</evidence>
<comment type="similarity">
    <text evidence="1">Belongs to the complex I NDUFA12 subunit family.</text>
</comment>
<protein>
    <submittedName>
        <fullName evidence="3">Uncharacterized protein</fullName>
    </submittedName>
</protein>
<name>M7TRI0_BOTF1</name>
<reference evidence="4" key="1">
    <citation type="journal article" date="2013" name="Genome Announc.">
        <title>Draft genome sequence of Botrytis cinerea BcDW1, inoculum for noble rot of grape berries.</title>
        <authorList>
            <person name="Blanco-Ulate B."/>
            <person name="Allen G."/>
            <person name="Powell A.L."/>
            <person name="Cantu D."/>
        </authorList>
    </citation>
    <scope>NUCLEOTIDE SEQUENCE [LARGE SCALE GENOMIC DNA]</scope>
    <source>
        <strain evidence="4">BcDW1</strain>
    </source>
</reference>
<dbReference type="EMBL" id="KB707981">
    <property type="protein sequence ID" value="EMR83754.1"/>
    <property type="molecule type" value="Genomic_DNA"/>
</dbReference>
<dbReference type="InterPro" id="IPR052618">
    <property type="entry name" value="ComplexI_NDUFA12"/>
</dbReference>
<evidence type="ECO:0000313" key="3">
    <source>
        <dbReference type="EMBL" id="EMR83754.1"/>
    </source>
</evidence>
<dbReference type="InterPro" id="IPR007763">
    <property type="entry name" value="NDUFA12"/>
</dbReference>
<evidence type="ECO:0000313" key="4">
    <source>
        <dbReference type="Proteomes" id="UP000012045"/>
    </source>
</evidence>
<feature type="region of interest" description="Disordered" evidence="2">
    <location>
        <begin position="172"/>
        <end position="229"/>
    </location>
</feature>
<proteinExistence type="inferred from homology"/>
<dbReference type="HOGENOM" id="CLU_067876_0_0_1"/>
<dbReference type="GO" id="GO:0045271">
    <property type="term" value="C:respiratory chain complex I"/>
    <property type="evidence" value="ECO:0007669"/>
    <property type="project" value="InterPro"/>
</dbReference>
<organism evidence="3 4">
    <name type="scientific">Botryotinia fuckeliana (strain BcDW1)</name>
    <name type="common">Noble rot fungus</name>
    <name type="synonym">Botrytis cinerea</name>
    <dbReference type="NCBI Taxonomy" id="1290391"/>
    <lineage>
        <taxon>Eukaryota</taxon>
        <taxon>Fungi</taxon>
        <taxon>Dikarya</taxon>
        <taxon>Ascomycota</taxon>
        <taxon>Pezizomycotina</taxon>
        <taxon>Leotiomycetes</taxon>
        <taxon>Helotiales</taxon>
        <taxon>Sclerotiniaceae</taxon>
        <taxon>Botrytis</taxon>
    </lineage>
</organism>
<feature type="compositionally biased region" description="Basic and acidic residues" evidence="2">
    <location>
        <begin position="192"/>
        <end position="204"/>
    </location>
</feature>
<dbReference type="PANTHER" id="PTHR32470:SF2">
    <property type="entry name" value="NADH DEHYDROGENASE [UBIQUINONE] 1 ALPHA SUBCOMPLEX ASSEMBLY FACTOR 2"/>
    <property type="match status" value="1"/>
</dbReference>
<dbReference type="Proteomes" id="UP000012045">
    <property type="component" value="Unassembled WGS sequence"/>
</dbReference>
<dbReference type="OrthoDB" id="10255576at2759"/>
<dbReference type="STRING" id="1290391.M7TRI0"/>
<dbReference type="AlphaFoldDB" id="M7TRI0"/>
<sequence>MESPASSLAQTFLRRFVLPYSTRHSSPSLDEAHQRPAGLDLQNNSFWEFRDAINAGRMRRIVQTPSSIQYSDVRISPQWHQWLRHTREDAPSIEELVGDIARQERLKILARKADERWNAKASFLDQPAARQQALPATQVRDGGAYTGTDPRGDGKGVANAIASEAQEVEKEKVVATGNSASGEIQYDAAIQPREEKTYKDDPWKKARGGPSEEWQPQAWDPNEMPAARR</sequence>
<feature type="region of interest" description="Disordered" evidence="2">
    <location>
        <begin position="127"/>
        <end position="156"/>
    </location>
</feature>